<comment type="caution">
    <text evidence="1">The sequence shown here is derived from an EMBL/GenBank/DDBJ whole genome shotgun (WGS) entry which is preliminary data.</text>
</comment>
<proteinExistence type="predicted"/>
<gene>
    <name evidence="1" type="ORF">EVAR_63026_1</name>
</gene>
<dbReference type="EMBL" id="BGZK01001396">
    <property type="protein sequence ID" value="GBP79024.1"/>
    <property type="molecule type" value="Genomic_DNA"/>
</dbReference>
<organism evidence="1 2">
    <name type="scientific">Eumeta variegata</name>
    <name type="common">Bagworm moth</name>
    <name type="synonym">Eumeta japonica</name>
    <dbReference type="NCBI Taxonomy" id="151549"/>
    <lineage>
        <taxon>Eukaryota</taxon>
        <taxon>Metazoa</taxon>
        <taxon>Ecdysozoa</taxon>
        <taxon>Arthropoda</taxon>
        <taxon>Hexapoda</taxon>
        <taxon>Insecta</taxon>
        <taxon>Pterygota</taxon>
        <taxon>Neoptera</taxon>
        <taxon>Endopterygota</taxon>
        <taxon>Lepidoptera</taxon>
        <taxon>Glossata</taxon>
        <taxon>Ditrysia</taxon>
        <taxon>Tineoidea</taxon>
        <taxon>Psychidae</taxon>
        <taxon>Oiketicinae</taxon>
        <taxon>Eumeta</taxon>
    </lineage>
</organism>
<dbReference type="AlphaFoldDB" id="A0A4C1YW37"/>
<protein>
    <submittedName>
        <fullName evidence="1">Uncharacterized protein</fullName>
    </submittedName>
</protein>
<sequence>MTDDVRSSGAQTPFAMHSAGRIMNSTRCRVTYSSILHFPVRGYCVRCANDGGPSRRRYRRYAITESRFRRRAARHSRKLSRENSTSALLTCECRDVPRARQKSFSRLMRDRAAVGPR</sequence>
<evidence type="ECO:0000313" key="1">
    <source>
        <dbReference type="EMBL" id="GBP79024.1"/>
    </source>
</evidence>
<evidence type="ECO:0000313" key="2">
    <source>
        <dbReference type="Proteomes" id="UP000299102"/>
    </source>
</evidence>
<keyword evidence="2" id="KW-1185">Reference proteome</keyword>
<name>A0A4C1YW37_EUMVA</name>
<reference evidence="1 2" key="1">
    <citation type="journal article" date="2019" name="Commun. Biol.">
        <title>The bagworm genome reveals a unique fibroin gene that provides high tensile strength.</title>
        <authorList>
            <person name="Kono N."/>
            <person name="Nakamura H."/>
            <person name="Ohtoshi R."/>
            <person name="Tomita M."/>
            <person name="Numata K."/>
            <person name="Arakawa K."/>
        </authorList>
    </citation>
    <scope>NUCLEOTIDE SEQUENCE [LARGE SCALE GENOMIC DNA]</scope>
</reference>
<dbReference type="Proteomes" id="UP000299102">
    <property type="component" value="Unassembled WGS sequence"/>
</dbReference>
<accession>A0A4C1YW37</accession>